<accession>A0A5A9X6G9</accession>
<sequence length="330" mass="35873">MDSKKTLNSQDVSLASRIAGAVWGQFVGDAFCLGSHWIYDLNELERLFPGGPQGFDPPAEGHYHFGKEPGELTHYGDAALLLLRSLLERDCFDATDFGSRFVAIMECPAYKGYRDHAARETLANYRAFREAHPDAAYSFQEGADDDQPATISRLAPLAARYFRSSDYLLQVERATRVCQNNDRAVVYLKAHAMILRELFLGRSLDDAFKRTVELMDGEGLLGAEVSGKITDAFSSRTLPVRTVTARFGQTCPLASSFPAAVHCALHHADDFGGALKATAAAGGDNAGRAAMVGAWLGASLGVSAIPGEWCLRLKAHAEIENGIGRLMRVE</sequence>
<dbReference type="InterPro" id="IPR050792">
    <property type="entry name" value="ADP-ribosylglycohydrolase"/>
</dbReference>
<protein>
    <submittedName>
        <fullName evidence="2">ADP-ribosylglycohydrolase family protein</fullName>
    </submittedName>
</protein>
<evidence type="ECO:0000313" key="3">
    <source>
        <dbReference type="Proteomes" id="UP000324298"/>
    </source>
</evidence>
<keyword evidence="1" id="KW-0460">Magnesium</keyword>
<dbReference type="GO" id="GO:0046872">
    <property type="term" value="F:metal ion binding"/>
    <property type="evidence" value="ECO:0007669"/>
    <property type="project" value="UniProtKB-KW"/>
</dbReference>
<dbReference type="AlphaFoldDB" id="A0A5A9X6G9"/>
<dbReference type="Gene3D" id="1.10.4080.10">
    <property type="entry name" value="ADP-ribosylation/Crystallin J1"/>
    <property type="match status" value="1"/>
</dbReference>
<dbReference type="GO" id="GO:0016787">
    <property type="term" value="F:hydrolase activity"/>
    <property type="evidence" value="ECO:0007669"/>
    <property type="project" value="UniProtKB-KW"/>
</dbReference>
<keyword evidence="1" id="KW-0479">Metal-binding</keyword>
<proteinExistence type="predicted"/>
<feature type="binding site" evidence="1">
    <location>
        <position position="73"/>
    </location>
    <ligand>
        <name>Mg(2+)</name>
        <dbReference type="ChEBI" id="CHEBI:18420"/>
        <label>1</label>
    </ligand>
</feature>
<organism evidence="2 3">
    <name type="scientific">Oryzomonas rubra</name>
    <dbReference type="NCBI Taxonomy" id="2509454"/>
    <lineage>
        <taxon>Bacteria</taxon>
        <taxon>Pseudomonadati</taxon>
        <taxon>Thermodesulfobacteriota</taxon>
        <taxon>Desulfuromonadia</taxon>
        <taxon>Geobacterales</taxon>
        <taxon>Geobacteraceae</taxon>
        <taxon>Oryzomonas</taxon>
    </lineage>
</organism>
<dbReference type="InterPro" id="IPR036705">
    <property type="entry name" value="Ribosyl_crysJ1_sf"/>
</dbReference>
<dbReference type="InterPro" id="IPR005502">
    <property type="entry name" value="Ribosyl_crysJ1"/>
</dbReference>
<evidence type="ECO:0000313" key="2">
    <source>
        <dbReference type="EMBL" id="KAA0888038.1"/>
    </source>
</evidence>
<dbReference type="Proteomes" id="UP000324298">
    <property type="component" value="Unassembled WGS sequence"/>
</dbReference>
<dbReference type="SUPFAM" id="SSF101478">
    <property type="entry name" value="ADP-ribosylglycohydrolase"/>
    <property type="match status" value="1"/>
</dbReference>
<dbReference type="OrthoDB" id="5297797at2"/>
<comment type="caution">
    <text evidence="2">The sequence shown here is derived from an EMBL/GenBank/DDBJ whole genome shotgun (WGS) entry which is preliminary data.</text>
</comment>
<dbReference type="PANTHER" id="PTHR16222:SF17">
    <property type="entry name" value="SELENOPROTEIN J"/>
    <property type="match status" value="1"/>
</dbReference>
<name>A0A5A9X6G9_9BACT</name>
<evidence type="ECO:0000256" key="1">
    <source>
        <dbReference type="PIRSR" id="PIRSR605502-1"/>
    </source>
</evidence>
<gene>
    <name evidence="2" type="ORF">ET418_17655</name>
</gene>
<dbReference type="Pfam" id="PF03747">
    <property type="entry name" value="ADP_ribosyl_GH"/>
    <property type="match status" value="1"/>
</dbReference>
<keyword evidence="2" id="KW-0378">Hydrolase</keyword>
<dbReference type="RefSeq" id="WP_149309907.1">
    <property type="nucleotide sequence ID" value="NZ_SRSD01000013.1"/>
</dbReference>
<dbReference type="EMBL" id="SRSD01000013">
    <property type="protein sequence ID" value="KAA0888038.1"/>
    <property type="molecule type" value="Genomic_DNA"/>
</dbReference>
<feature type="binding site" evidence="1">
    <location>
        <position position="284"/>
    </location>
    <ligand>
        <name>Mg(2+)</name>
        <dbReference type="ChEBI" id="CHEBI:18420"/>
        <label>1</label>
    </ligand>
</feature>
<comment type="cofactor">
    <cofactor evidence="1">
        <name>Mg(2+)</name>
        <dbReference type="ChEBI" id="CHEBI:18420"/>
    </cofactor>
    <text evidence="1">Binds 2 magnesium ions per subunit.</text>
</comment>
<reference evidence="2 3" key="1">
    <citation type="submission" date="2019-04" db="EMBL/GenBank/DDBJ databases">
        <title>Geobacter ruber sp. nov., ferric-reducing bacteria isolated from paddy soil.</title>
        <authorList>
            <person name="Xu Z."/>
            <person name="Masuda Y."/>
            <person name="Itoh H."/>
            <person name="Senoo K."/>
        </authorList>
    </citation>
    <scope>NUCLEOTIDE SEQUENCE [LARGE SCALE GENOMIC DNA]</scope>
    <source>
        <strain evidence="2 3">Red88</strain>
    </source>
</reference>
<keyword evidence="3" id="KW-1185">Reference proteome</keyword>
<dbReference type="PANTHER" id="PTHR16222">
    <property type="entry name" value="ADP-RIBOSYLGLYCOHYDROLASE"/>
    <property type="match status" value="1"/>
</dbReference>